<comment type="caution">
    <text evidence="2">The sequence shown here is derived from an EMBL/GenBank/DDBJ whole genome shotgun (WGS) entry which is preliminary data.</text>
</comment>
<name>A0A7X0SP23_9BACL</name>
<dbReference type="AlphaFoldDB" id="A0A7X0SP23"/>
<feature type="transmembrane region" description="Helical" evidence="1">
    <location>
        <begin position="183"/>
        <end position="202"/>
    </location>
</feature>
<feature type="transmembrane region" description="Helical" evidence="1">
    <location>
        <begin position="214"/>
        <end position="239"/>
    </location>
</feature>
<feature type="transmembrane region" description="Helical" evidence="1">
    <location>
        <begin position="136"/>
        <end position="154"/>
    </location>
</feature>
<keyword evidence="1" id="KW-0472">Membrane</keyword>
<proteinExistence type="predicted"/>
<feature type="transmembrane region" description="Helical" evidence="1">
    <location>
        <begin position="259"/>
        <end position="287"/>
    </location>
</feature>
<protein>
    <submittedName>
        <fullName evidence="2">Uncharacterized protein</fullName>
    </submittedName>
</protein>
<organism evidence="2 3">
    <name type="scientific">Cohnella zeiphila</name>
    <dbReference type="NCBI Taxonomy" id="2761120"/>
    <lineage>
        <taxon>Bacteria</taxon>
        <taxon>Bacillati</taxon>
        <taxon>Bacillota</taxon>
        <taxon>Bacilli</taxon>
        <taxon>Bacillales</taxon>
        <taxon>Paenibacillaceae</taxon>
        <taxon>Cohnella</taxon>
    </lineage>
</organism>
<feature type="transmembrane region" description="Helical" evidence="1">
    <location>
        <begin position="308"/>
        <end position="327"/>
    </location>
</feature>
<evidence type="ECO:0000256" key="1">
    <source>
        <dbReference type="SAM" id="Phobius"/>
    </source>
</evidence>
<dbReference type="EMBL" id="JACJVO010000027">
    <property type="protein sequence ID" value="MBB6733535.1"/>
    <property type="molecule type" value="Genomic_DNA"/>
</dbReference>
<accession>A0A7X0SP23</accession>
<feature type="transmembrane region" description="Helical" evidence="1">
    <location>
        <begin position="73"/>
        <end position="98"/>
    </location>
</feature>
<keyword evidence="1" id="KW-1133">Transmembrane helix</keyword>
<feature type="transmembrane region" description="Helical" evidence="1">
    <location>
        <begin position="32"/>
        <end position="52"/>
    </location>
</feature>
<dbReference type="Proteomes" id="UP000564644">
    <property type="component" value="Unassembled WGS sequence"/>
</dbReference>
<evidence type="ECO:0000313" key="3">
    <source>
        <dbReference type="Proteomes" id="UP000564644"/>
    </source>
</evidence>
<evidence type="ECO:0000313" key="2">
    <source>
        <dbReference type="EMBL" id="MBB6733535.1"/>
    </source>
</evidence>
<reference evidence="2 3" key="1">
    <citation type="submission" date="2020-08" db="EMBL/GenBank/DDBJ databases">
        <title>Cohnella phylogeny.</title>
        <authorList>
            <person name="Dunlap C."/>
        </authorList>
    </citation>
    <scope>NUCLEOTIDE SEQUENCE [LARGE SCALE GENOMIC DNA]</scope>
    <source>
        <strain evidence="2 3">CBP 2801</strain>
    </source>
</reference>
<keyword evidence="1" id="KW-0812">Transmembrane</keyword>
<feature type="transmembrane region" description="Helical" evidence="1">
    <location>
        <begin position="110"/>
        <end position="129"/>
    </location>
</feature>
<gene>
    <name evidence="2" type="ORF">H7C18_21655</name>
</gene>
<keyword evidence="3" id="KW-1185">Reference proteome</keyword>
<dbReference type="RefSeq" id="WP_185131193.1">
    <property type="nucleotide sequence ID" value="NZ_JACJVO010000027.1"/>
</dbReference>
<feature type="transmembrane region" description="Helical" evidence="1">
    <location>
        <begin position="5"/>
        <end position="26"/>
    </location>
</feature>
<feature type="transmembrane region" description="Helical" evidence="1">
    <location>
        <begin position="339"/>
        <end position="362"/>
    </location>
</feature>
<sequence length="380" mass="43406">MNRYFYYHIFYVGMMNIMLFIPHILIQERFGGAVSGLLTAMAVGTALSWITTSCFERFPGMGAPEIMKKYLPYWMASVVLSASTAILISGGVLALYSFTRTMSIFFNPDMNDYVFLALVAFASVCAGSRSSRSVQFTLEILIVVISPLAFILLYKSLTDSSVNWDAMRVVAGYVRKRPTFESVAAATFLYSGHMNIALFNRLHPKGFKIRHKWLIPLICCFFAFFSFFIPIGFHGTMAVDQYVFLWSVTSDSMQMQYGFVQRVLFTFLILFCVLSLMFTMITFHGAMEFIKSLRPRHLPQTEQWPVPKINWILCGLFGILSFFYTAWANEYRNQWAVMVWLECRFIMEILTALIMLTLVLAARKGWRRNASSGGSAAWGK</sequence>